<proteinExistence type="predicted"/>
<protein>
    <recommendedName>
        <fullName evidence="4">Nitrogen fixation protein FixH</fullName>
    </recommendedName>
</protein>
<keyword evidence="3" id="KW-1185">Reference proteome</keyword>
<accession>A0ABY4AP98</accession>
<keyword evidence="1" id="KW-0472">Membrane</keyword>
<keyword evidence="1" id="KW-1133">Transmembrane helix</keyword>
<reference evidence="2 3" key="1">
    <citation type="submission" date="2020-11" db="EMBL/GenBank/DDBJ databases">
        <title>Algicoccus daihaiensis sp.nov., isolated from Daihai Lake in Inner Mongolia.</title>
        <authorList>
            <person name="Kai J."/>
        </authorList>
    </citation>
    <scope>NUCLEOTIDE SEQUENCE [LARGE SCALE GENOMIC DNA]</scope>
    <source>
        <strain evidence="3">f23</strain>
    </source>
</reference>
<dbReference type="PROSITE" id="PS51257">
    <property type="entry name" value="PROKAR_LIPOPROTEIN"/>
    <property type="match status" value="1"/>
</dbReference>
<dbReference type="EMBL" id="CP063982">
    <property type="protein sequence ID" value="UOD51215.1"/>
    <property type="molecule type" value="Genomic_DNA"/>
</dbReference>
<sequence>MKREQPTKPWWREPWPWFLMLGPFVAMIACAVTISLALQHFKDQPIYDGGVKRGLVVEKSANAPVSQQP</sequence>
<keyword evidence="1" id="KW-0812">Transmembrane</keyword>
<name>A0ABY4AP98_9BURK</name>
<evidence type="ECO:0008006" key="4">
    <source>
        <dbReference type="Google" id="ProtNLM"/>
    </source>
</evidence>
<evidence type="ECO:0000256" key="1">
    <source>
        <dbReference type="SAM" id="Phobius"/>
    </source>
</evidence>
<dbReference type="RefSeq" id="WP_243479681.1">
    <property type="nucleotide sequence ID" value="NZ_CP063982.1"/>
</dbReference>
<evidence type="ECO:0000313" key="3">
    <source>
        <dbReference type="Proteomes" id="UP000831607"/>
    </source>
</evidence>
<dbReference type="Proteomes" id="UP000831607">
    <property type="component" value="Chromosome"/>
</dbReference>
<evidence type="ECO:0000313" key="2">
    <source>
        <dbReference type="EMBL" id="UOD51215.1"/>
    </source>
</evidence>
<gene>
    <name evidence="2" type="ORF">DHf2319_04805</name>
</gene>
<organism evidence="2 3">
    <name type="scientific">Orrella daihaiensis</name>
    <dbReference type="NCBI Taxonomy" id="2782176"/>
    <lineage>
        <taxon>Bacteria</taxon>
        <taxon>Pseudomonadati</taxon>
        <taxon>Pseudomonadota</taxon>
        <taxon>Betaproteobacteria</taxon>
        <taxon>Burkholderiales</taxon>
        <taxon>Alcaligenaceae</taxon>
        <taxon>Orrella</taxon>
    </lineage>
</organism>
<feature type="transmembrane region" description="Helical" evidence="1">
    <location>
        <begin position="15"/>
        <end position="38"/>
    </location>
</feature>